<dbReference type="Proteomes" id="UP000269115">
    <property type="component" value="Unassembled WGS sequence"/>
</dbReference>
<reference evidence="1 2" key="1">
    <citation type="submission" date="2018-11" db="EMBL/GenBank/DDBJ databases">
        <title>Genomic analyses of the natural microbiome of Caenorhabditis elegans.</title>
        <authorList>
            <person name="Samuel B."/>
        </authorList>
    </citation>
    <scope>NUCLEOTIDE SEQUENCE [LARGE SCALE GENOMIC DNA]</scope>
    <source>
        <strain evidence="1 2">BIGb0473</strain>
    </source>
</reference>
<dbReference type="EMBL" id="RJUR01000004">
    <property type="protein sequence ID" value="ROQ54648.1"/>
    <property type="molecule type" value="Genomic_DNA"/>
</dbReference>
<gene>
    <name evidence="1" type="ORF">EDF85_0395</name>
</gene>
<sequence>MINELQASKSCYFYKQHRPITAKAISAVFRTVRAGQIAPSNNHFSYNREQYGNAYWSALCFQFDRKPAFLAGSTSIMERVSGYLLIVEYEDHVAVFKSQLDLPAEFVKTHLVRMSAQSIDNGLTSEDAVFDRVRLRHMTTSRLALRSKTLEAPDLRNAVGMASSGRFAPLGYSFLQDGEHYSTTPRTGRISQRSDRSGYEQLVRFACEIIDQIKLKGEVASAGFLSAFARPMELSQLKAVPNQLGVDTALLQDAIFELNEIRFVKPDGACHRELNRLETEEVLQELSTVFLVEKTKTKLLLKDPVSGAEVGEIVVNKSRISFKQLDLPAIKDVAVERADLPVGTDADRIPLRRFIDRTDTFIVLFDAPQFAYIDGSLYRDDSLTNGGASFLGYLFKDKELAKVTDEKGDFKATQVAFDSDSTFGVILATIAAEDDIVVCDDLGDEWADFIGLKTDPGAPRITFYHAKHGALSLGASPFHISVSQAIKNLGSLGLPAAKMRSKYRKWRKPYKNDSTTTNISRFCKGDAATAVAGMNLCRDAPHTMKRVAIVTSSLSKAAVSDAFKSIQAGGNADPYFVQLYWLLSSFFAACAEVGAFGCVICQE</sequence>
<accession>A0A9X8EQJ9</accession>
<protein>
    <submittedName>
        <fullName evidence="1">Uncharacterized protein</fullName>
    </submittedName>
</protein>
<comment type="caution">
    <text evidence="1">The sequence shown here is derived from an EMBL/GenBank/DDBJ whole genome shotgun (WGS) entry which is preliminary data.</text>
</comment>
<proteinExistence type="predicted"/>
<evidence type="ECO:0000313" key="2">
    <source>
        <dbReference type="Proteomes" id="UP000269115"/>
    </source>
</evidence>
<evidence type="ECO:0000313" key="1">
    <source>
        <dbReference type="EMBL" id="ROQ54648.1"/>
    </source>
</evidence>
<dbReference type="RefSeq" id="WP_221181550.1">
    <property type="nucleotide sequence ID" value="NZ_RJUR01000004.1"/>
</dbReference>
<name>A0A9X8EQJ9_PSEPU</name>
<organism evidence="1 2">
    <name type="scientific">Pseudomonas putida</name>
    <name type="common">Arthrobacter siderocapsulatus</name>
    <dbReference type="NCBI Taxonomy" id="303"/>
    <lineage>
        <taxon>Bacteria</taxon>
        <taxon>Pseudomonadati</taxon>
        <taxon>Pseudomonadota</taxon>
        <taxon>Gammaproteobacteria</taxon>
        <taxon>Pseudomonadales</taxon>
        <taxon>Pseudomonadaceae</taxon>
        <taxon>Pseudomonas</taxon>
    </lineage>
</organism>
<dbReference type="AlphaFoldDB" id="A0A9X8EQJ9"/>